<sequence>MGLLTELARGLVRGADRMSPFTSKRGPRSYNKGRGAKKLGVLTSNKKFILIKEMVPQFVVPDLEGFKLKPYVSYRAPEGSEPPMTAKQLFTEVVAPHIEKDVKEGTFDLSNLEKYGFEPTQEGKLFQLFPKNYVR</sequence>
<dbReference type="AlphaFoldDB" id="A0A091UJ66"/>
<evidence type="ECO:0008006" key="9">
    <source>
        <dbReference type="Google" id="ProtNLM"/>
    </source>
</evidence>
<dbReference type="GO" id="GO:0005762">
    <property type="term" value="C:mitochondrial large ribosomal subunit"/>
    <property type="evidence" value="ECO:0007669"/>
    <property type="project" value="InterPro"/>
</dbReference>
<dbReference type="Proteomes" id="UP000053283">
    <property type="component" value="Unassembled WGS sequence"/>
</dbReference>
<reference evidence="7 8" key="1">
    <citation type="submission" date="2014-04" db="EMBL/GenBank/DDBJ databases">
        <title>Genome evolution of avian class.</title>
        <authorList>
            <person name="Zhang G."/>
            <person name="Li C."/>
        </authorList>
    </citation>
    <scope>NUCLEOTIDE SEQUENCE [LARGE SCALE GENOMIC DNA]</scope>
    <source>
        <strain evidence="7">BGI_Y956</strain>
    </source>
</reference>
<gene>
    <name evidence="7" type="ORF">Y956_15884</name>
</gene>
<evidence type="ECO:0000256" key="4">
    <source>
        <dbReference type="ARBA" id="ARBA00022980"/>
    </source>
</evidence>
<name>A0A091UJ66_NIPNI</name>
<evidence type="ECO:0000313" key="8">
    <source>
        <dbReference type="Proteomes" id="UP000053283"/>
    </source>
</evidence>
<dbReference type="KEGG" id="nni:104022288"/>
<evidence type="ECO:0000256" key="1">
    <source>
        <dbReference type="ARBA" id="ARBA00004173"/>
    </source>
</evidence>
<dbReference type="InterPro" id="IPR019189">
    <property type="entry name" value="Ribosomal_mL41"/>
</dbReference>
<proteinExistence type="inferred from homology"/>
<evidence type="ECO:0000313" key="7">
    <source>
        <dbReference type="EMBL" id="KFQ90746.1"/>
    </source>
</evidence>
<organism evidence="7 8">
    <name type="scientific">Nipponia nippon</name>
    <name type="common">Crested ibis</name>
    <name type="synonym">Ibis nippon</name>
    <dbReference type="NCBI Taxonomy" id="128390"/>
    <lineage>
        <taxon>Eukaryota</taxon>
        <taxon>Metazoa</taxon>
        <taxon>Chordata</taxon>
        <taxon>Craniata</taxon>
        <taxon>Vertebrata</taxon>
        <taxon>Euteleostomi</taxon>
        <taxon>Archelosauria</taxon>
        <taxon>Archosauria</taxon>
        <taxon>Dinosauria</taxon>
        <taxon>Saurischia</taxon>
        <taxon>Theropoda</taxon>
        <taxon>Coelurosauria</taxon>
        <taxon>Aves</taxon>
        <taxon>Neognathae</taxon>
        <taxon>Neoaves</taxon>
        <taxon>Aequornithes</taxon>
        <taxon>Pelecaniformes</taxon>
        <taxon>Threskiornithidae</taxon>
        <taxon>Nipponia</taxon>
    </lineage>
</organism>
<dbReference type="GO" id="GO:0006412">
    <property type="term" value="P:translation"/>
    <property type="evidence" value="ECO:0007669"/>
    <property type="project" value="TreeGrafter"/>
</dbReference>
<dbReference type="EMBL" id="KL409630">
    <property type="protein sequence ID" value="KFQ90746.1"/>
    <property type="molecule type" value="Genomic_DNA"/>
</dbReference>
<keyword evidence="4" id="KW-0689">Ribosomal protein</keyword>
<evidence type="ECO:0000256" key="6">
    <source>
        <dbReference type="ARBA" id="ARBA00023274"/>
    </source>
</evidence>
<evidence type="ECO:0000256" key="3">
    <source>
        <dbReference type="ARBA" id="ARBA00022946"/>
    </source>
</evidence>
<evidence type="ECO:0000256" key="2">
    <source>
        <dbReference type="ARBA" id="ARBA00010152"/>
    </source>
</evidence>
<accession>A0A091UJ66</accession>
<evidence type="ECO:0000256" key="5">
    <source>
        <dbReference type="ARBA" id="ARBA00023128"/>
    </source>
</evidence>
<dbReference type="STRING" id="128390.A0A091UJ66"/>
<dbReference type="OrthoDB" id="408933at2759"/>
<keyword evidence="6" id="KW-0687">Ribonucleoprotein</keyword>
<keyword evidence="8" id="KW-1185">Reference proteome</keyword>
<comment type="subcellular location">
    <subcellularLocation>
        <location evidence="1">Mitochondrion</location>
    </subcellularLocation>
</comment>
<keyword evidence="5" id="KW-0496">Mitochondrion</keyword>
<dbReference type="PANTHER" id="PTHR21338">
    <property type="entry name" value="MITOCHONDRIAL RIBOSOMAL PROTEIN L41"/>
    <property type="match status" value="1"/>
</dbReference>
<protein>
    <recommendedName>
        <fullName evidence="9">39S ribosomal protein L41, mitochondrial</fullName>
    </recommendedName>
</protein>
<dbReference type="Pfam" id="PF09809">
    <property type="entry name" value="MRP-L27"/>
    <property type="match status" value="1"/>
</dbReference>
<comment type="similarity">
    <text evidence="2">Belongs to the mitochondrion-specific ribosomal protein mL41 family.</text>
</comment>
<keyword evidence="3" id="KW-0809">Transit peptide</keyword>
<dbReference type="PANTHER" id="PTHR21338:SF0">
    <property type="entry name" value="LARGE RIBOSOMAL SUBUNIT PROTEIN ML41"/>
    <property type="match status" value="1"/>
</dbReference>
<dbReference type="eggNOG" id="KOG4756">
    <property type="taxonomic scope" value="Eukaryota"/>
</dbReference>
<dbReference type="GO" id="GO:0003735">
    <property type="term" value="F:structural constituent of ribosome"/>
    <property type="evidence" value="ECO:0007669"/>
    <property type="project" value="InterPro"/>
</dbReference>